<dbReference type="PROSITE" id="PS00092">
    <property type="entry name" value="N6_MTASE"/>
    <property type="match status" value="1"/>
</dbReference>
<gene>
    <name evidence="8" type="ORF">FHX71_004068</name>
</gene>
<evidence type="ECO:0000256" key="1">
    <source>
        <dbReference type="ARBA" id="ARBA00022490"/>
    </source>
</evidence>
<evidence type="ECO:0000313" key="8">
    <source>
        <dbReference type="EMBL" id="MBA8810092.1"/>
    </source>
</evidence>
<dbReference type="InterPro" id="IPR029063">
    <property type="entry name" value="SAM-dependent_MTases_sf"/>
</dbReference>
<feature type="domain" description="Methyltransferase small" evidence="6">
    <location>
        <begin position="316"/>
        <end position="453"/>
    </location>
</feature>
<sequence>MSPEVDAVLARLLPYPEDGSRADGPVAVDATDRLLLDEAAALIRERPDDVVVVGDRFGALTLGAIASGARHVRTQTDAVTAEAALTANSRRASRLLRDAHVAASAPGSPDAAGPGYTQHDRLEPRLFEGARVVLLQLPTSLAELTEIAEHVARYADPAVTLFAGGRVKHMTHAMNDVLAASFAQVGASLARQKSRLLIAREPRSDVGPLTYPVTARLTDREILDAIAPRGARAVAPGAPTADAPAGTAPDGLTVVAHGAAFAGATLDQGTRFLLAQAPRWPDLSDVQVPPVTCTSDTSEAPATPDRPVPGMDAHPVVVDLGCGTGILAAVLGLRYPHAHVLASDRSRAACDSAAATLAANGVRPAGVVRDDAGALLPIPDGSADLVLLNPPFHDRAALSTDAAHRMFATAGRVLRDGGELWTVFNTALHYRRALERAVGPTEHVAQNPRFTVTRSVRKLLTDMSVTGG</sequence>
<keyword evidence="3 8" id="KW-0489">Methyltransferase</keyword>
<evidence type="ECO:0000256" key="5">
    <source>
        <dbReference type="SAM" id="MobiDB-lite"/>
    </source>
</evidence>
<evidence type="ECO:0000256" key="2">
    <source>
        <dbReference type="ARBA" id="ARBA00022552"/>
    </source>
</evidence>
<dbReference type="SUPFAM" id="SSF53335">
    <property type="entry name" value="S-adenosyl-L-methionine-dependent methyltransferases"/>
    <property type="match status" value="1"/>
</dbReference>
<dbReference type="InterPro" id="IPR058679">
    <property type="entry name" value="RlmG_N"/>
</dbReference>
<dbReference type="Pfam" id="PF26049">
    <property type="entry name" value="RLMG_N"/>
    <property type="match status" value="1"/>
</dbReference>
<feature type="region of interest" description="Disordered" evidence="5">
    <location>
        <begin position="285"/>
        <end position="309"/>
    </location>
</feature>
<comment type="caution">
    <text evidence="8">The sequence shown here is derived from an EMBL/GenBank/DDBJ whole genome shotgun (WGS) entry which is preliminary data.</text>
</comment>
<dbReference type="EC" id="2.1.1.172" evidence="8"/>
<evidence type="ECO:0000256" key="4">
    <source>
        <dbReference type="ARBA" id="ARBA00022679"/>
    </source>
</evidence>
<protein>
    <submittedName>
        <fullName evidence="8">16S rRNA (Guanine1207-N2)-methyltransferase</fullName>
        <ecNumber evidence="8">2.1.1.172</ecNumber>
    </submittedName>
</protein>
<dbReference type="EMBL" id="JACGWV010000002">
    <property type="protein sequence ID" value="MBA8810092.1"/>
    <property type="molecule type" value="Genomic_DNA"/>
</dbReference>
<evidence type="ECO:0000256" key="3">
    <source>
        <dbReference type="ARBA" id="ARBA00022603"/>
    </source>
</evidence>
<dbReference type="GO" id="GO:0052914">
    <property type="term" value="F:16S rRNA (guanine(1207)-N(2))-methyltransferase activity"/>
    <property type="evidence" value="ECO:0007669"/>
    <property type="project" value="UniProtKB-EC"/>
</dbReference>
<evidence type="ECO:0000313" key="9">
    <source>
        <dbReference type="Proteomes" id="UP000540568"/>
    </source>
</evidence>
<dbReference type="PANTHER" id="PTHR47816:SF5">
    <property type="entry name" value="RIBOSOMAL RNA LARGE SUBUNIT METHYLTRANSFERASE G"/>
    <property type="match status" value="1"/>
</dbReference>
<dbReference type="InterPro" id="IPR002052">
    <property type="entry name" value="DNA_methylase_N6_adenine_CS"/>
</dbReference>
<dbReference type="CDD" id="cd02440">
    <property type="entry name" value="AdoMet_MTases"/>
    <property type="match status" value="1"/>
</dbReference>
<evidence type="ECO:0000259" key="6">
    <source>
        <dbReference type="Pfam" id="PF05175"/>
    </source>
</evidence>
<dbReference type="InterPro" id="IPR007848">
    <property type="entry name" value="Small_mtfrase_dom"/>
</dbReference>
<organism evidence="8 9">
    <name type="scientific">Promicromonospora sukumoe</name>
    <dbReference type="NCBI Taxonomy" id="88382"/>
    <lineage>
        <taxon>Bacteria</taxon>
        <taxon>Bacillati</taxon>
        <taxon>Actinomycetota</taxon>
        <taxon>Actinomycetes</taxon>
        <taxon>Micrococcales</taxon>
        <taxon>Promicromonosporaceae</taxon>
        <taxon>Promicromonospora</taxon>
    </lineage>
</organism>
<feature type="domain" description="RlmG N-terminal" evidence="7">
    <location>
        <begin position="26"/>
        <end position="200"/>
    </location>
</feature>
<dbReference type="Proteomes" id="UP000540568">
    <property type="component" value="Unassembled WGS sequence"/>
</dbReference>
<dbReference type="PANTHER" id="PTHR47816">
    <property type="entry name" value="RIBOSOMAL RNA SMALL SUBUNIT METHYLTRANSFERASE C"/>
    <property type="match status" value="1"/>
</dbReference>
<dbReference type="InterPro" id="IPR046977">
    <property type="entry name" value="RsmC/RlmG"/>
</dbReference>
<reference evidence="8 9" key="1">
    <citation type="submission" date="2020-07" db="EMBL/GenBank/DDBJ databases">
        <title>Sequencing the genomes of 1000 actinobacteria strains.</title>
        <authorList>
            <person name="Klenk H.-P."/>
        </authorList>
    </citation>
    <scope>NUCLEOTIDE SEQUENCE [LARGE SCALE GENOMIC DNA]</scope>
    <source>
        <strain evidence="8 9">DSM 44121</strain>
    </source>
</reference>
<evidence type="ECO:0000259" key="7">
    <source>
        <dbReference type="Pfam" id="PF26049"/>
    </source>
</evidence>
<accession>A0A7W3JC28</accession>
<keyword evidence="9" id="KW-1185">Reference proteome</keyword>
<keyword evidence="4 8" id="KW-0808">Transferase</keyword>
<keyword evidence="1" id="KW-0963">Cytoplasm</keyword>
<dbReference type="RefSeq" id="WP_312877151.1">
    <property type="nucleotide sequence ID" value="NZ_BAAATF010000010.1"/>
</dbReference>
<dbReference type="AlphaFoldDB" id="A0A7W3JC28"/>
<name>A0A7W3JC28_9MICO</name>
<dbReference type="Pfam" id="PF05175">
    <property type="entry name" value="MTS"/>
    <property type="match status" value="1"/>
</dbReference>
<proteinExistence type="predicted"/>
<dbReference type="Gene3D" id="3.40.50.150">
    <property type="entry name" value="Vaccinia Virus protein VP39"/>
    <property type="match status" value="2"/>
</dbReference>
<keyword evidence="2" id="KW-0698">rRNA processing</keyword>
<dbReference type="GO" id="GO:0003676">
    <property type="term" value="F:nucleic acid binding"/>
    <property type="evidence" value="ECO:0007669"/>
    <property type="project" value="InterPro"/>
</dbReference>